<organism evidence="1 2">
    <name type="scientific">Haladaptatus pallidirubidus</name>
    <dbReference type="NCBI Taxonomy" id="1008152"/>
    <lineage>
        <taxon>Archaea</taxon>
        <taxon>Methanobacteriati</taxon>
        <taxon>Methanobacteriota</taxon>
        <taxon>Stenosarchaea group</taxon>
        <taxon>Halobacteria</taxon>
        <taxon>Halobacteriales</taxon>
        <taxon>Haladaptataceae</taxon>
        <taxon>Haladaptatus</taxon>
    </lineage>
</organism>
<dbReference type="AlphaFoldDB" id="A0AAV3UHI6"/>
<dbReference type="EMBL" id="BAABKX010000008">
    <property type="protein sequence ID" value="GAA5050280.1"/>
    <property type="molecule type" value="Genomic_DNA"/>
</dbReference>
<dbReference type="GeneID" id="68616164"/>
<evidence type="ECO:0000313" key="1">
    <source>
        <dbReference type="EMBL" id="GAA5050280.1"/>
    </source>
</evidence>
<dbReference type="Proteomes" id="UP001501729">
    <property type="component" value="Unassembled WGS sequence"/>
</dbReference>
<comment type="caution">
    <text evidence="1">The sequence shown here is derived from an EMBL/GenBank/DDBJ whole genome shotgun (WGS) entry which is preliminary data.</text>
</comment>
<evidence type="ECO:0000313" key="2">
    <source>
        <dbReference type="Proteomes" id="UP001501729"/>
    </source>
</evidence>
<accession>A0AAV3UHI6</accession>
<name>A0AAV3UHI6_9EURY</name>
<proteinExistence type="predicted"/>
<keyword evidence="2" id="KW-1185">Reference proteome</keyword>
<reference evidence="1 2" key="1">
    <citation type="journal article" date="2019" name="Int. J. Syst. Evol. Microbiol.">
        <title>The Global Catalogue of Microorganisms (GCM) 10K type strain sequencing project: providing services to taxonomists for standard genome sequencing and annotation.</title>
        <authorList>
            <consortium name="The Broad Institute Genomics Platform"/>
            <consortium name="The Broad Institute Genome Sequencing Center for Infectious Disease"/>
            <person name="Wu L."/>
            <person name="Ma J."/>
        </authorList>
    </citation>
    <scope>NUCLEOTIDE SEQUENCE [LARGE SCALE GENOMIC DNA]</scope>
    <source>
        <strain evidence="1 2">JCM 17504</strain>
    </source>
</reference>
<protein>
    <recommendedName>
        <fullName evidence="3">CopG family transcriptional regulator</fullName>
    </recommendedName>
</protein>
<sequence>MTKSIHIRIDEDQYDELSDFKDRRGYTWKGLLLEGYRALDTDDTTE</sequence>
<dbReference type="RefSeq" id="WP_227777574.1">
    <property type="nucleotide sequence ID" value="NZ_BAABKX010000008.1"/>
</dbReference>
<gene>
    <name evidence="1" type="ORF">GCM10025751_24160</name>
</gene>
<evidence type="ECO:0008006" key="3">
    <source>
        <dbReference type="Google" id="ProtNLM"/>
    </source>
</evidence>